<dbReference type="Pfam" id="PF08244">
    <property type="entry name" value="Glyco_hydro_32C"/>
    <property type="match status" value="1"/>
</dbReference>
<feature type="region of interest" description="Disordered" evidence="6">
    <location>
        <begin position="333"/>
        <end position="355"/>
    </location>
</feature>
<evidence type="ECO:0000256" key="6">
    <source>
        <dbReference type="SAM" id="MobiDB-lite"/>
    </source>
</evidence>
<dbReference type="Gene3D" id="2.60.120.560">
    <property type="entry name" value="Exo-inulinase, domain 1"/>
    <property type="match status" value="1"/>
</dbReference>
<dbReference type="RefSeq" id="WP_241513657.1">
    <property type="nucleotide sequence ID" value="NZ_JAFEJT020000022.1"/>
</dbReference>
<dbReference type="Gene3D" id="2.115.10.20">
    <property type="entry name" value="Glycosyl hydrolase domain, family 43"/>
    <property type="match status" value="1"/>
</dbReference>
<dbReference type="EC" id="3.2.1.26" evidence="2"/>
<evidence type="ECO:0000256" key="5">
    <source>
        <dbReference type="RuleBase" id="RU362110"/>
    </source>
</evidence>
<dbReference type="InterPro" id="IPR023296">
    <property type="entry name" value="Glyco_hydro_beta-prop_sf"/>
</dbReference>
<dbReference type="CDD" id="cd08995">
    <property type="entry name" value="GH32_EcAec43-like"/>
    <property type="match status" value="1"/>
</dbReference>
<comment type="similarity">
    <text evidence="1 5">Belongs to the glycosyl hydrolase 32 family.</text>
</comment>
<comment type="caution">
    <text evidence="9">The sequence shown here is derived from an EMBL/GenBank/DDBJ whole genome shotgun (WGS) entry which is preliminary data.</text>
</comment>
<feature type="domain" description="Glycosyl hydrolase family 32 N-terminal" evidence="7">
    <location>
        <begin position="21"/>
        <end position="284"/>
    </location>
</feature>
<evidence type="ECO:0000259" key="8">
    <source>
        <dbReference type="Pfam" id="PF08244"/>
    </source>
</evidence>
<evidence type="ECO:0000313" key="9">
    <source>
        <dbReference type="EMBL" id="MCH9275953.1"/>
    </source>
</evidence>
<evidence type="ECO:0000256" key="2">
    <source>
        <dbReference type="ARBA" id="ARBA00012758"/>
    </source>
</evidence>
<reference evidence="9 10" key="1">
    <citation type="journal article" date="2021" name="Environ. Microbiol.">
        <title>Genetic insights into the dark matter of the mammalian gut microbiota through targeted genome reconstruction.</title>
        <authorList>
            <person name="Lugli G.A."/>
            <person name="Alessandri G."/>
            <person name="Milani C."/>
            <person name="Viappiani A."/>
            <person name="Fontana F."/>
            <person name="Tarracchini C."/>
            <person name="Mancabelli L."/>
            <person name="Argentini C."/>
            <person name="Ruiz L."/>
            <person name="Margolles A."/>
            <person name="van Sinderen D."/>
            <person name="Turroni F."/>
            <person name="Ventura M."/>
        </authorList>
    </citation>
    <scope>NUCLEOTIDE SEQUENCE [LARGE SCALE GENOMIC DNA]</scope>
    <source>
        <strain evidence="9 10">MA1</strain>
    </source>
</reference>
<dbReference type="SUPFAM" id="SSF75005">
    <property type="entry name" value="Arabinanase/levansucrase/invertase"/>
    <property type="match status" value="1"/>
</dbReference>
<dbReference type="InterPro" id="IPR013148">
    <property type="entry name" value="Glyco_hydro_32_N"/>
</dbReference>
<evidence type="ECO:0000256" key="3">
    <source>
        <dbReference type="ARBA" id="ARBA00022801"/>
    </source>
</evidence>
<dbReference type="InterPro" id="IPR013189">
    <property type="entry name" value="Glyco_hydro_32_C"/>
</dbReference>
<dbReference type="Pfam" id="PF00251">
    <property type="entry name" value="Glyco_hydro_32N"/>
    <property type="match status" value="1"/>
</dbReference>
<dbReference type="Proteomes" id="UP000710815">
    <property type="component" value="Unassembled WGS sequence"/>
</dbReference>
<keyword evidence="3 5" id="KW-0378">Hydrolase</keyword>
<dbReference type="InterPro" id="IPR013320">
    <property type="entry name" value="ConA-like_dom_sf"/>
</dbReference>
<dbReference type="InterPro" id="IPR051214">
    <property type="entry name" value="GH32_Enzymes"/>
</dbReference>
<sequence length="482" mass="55174">MNKLYYQFPGTWFGDCMPFGKDDTYFLFHQRDNRNPGPFGEPFGWDLATTKDFVTYEDHGVAIPRGDYDAQDQFIFAGSVFEGEGRYHIFYTGYNRDYSAQGKAAQVLLHAVSDDLYHWEKTGDKVELPPQPGYDPDEWRDPWIIRDAEHDRYVLVLGTRKTGPKEEQTGCTVWFTSADLEHWEFQGDFWAPNIYTMHEMPDLFRMGGWWYHIVTEYSDKKKMVYRMSRSLEGPWTAPADDAFDGSDYYAGRTFELNGHRILFGWVGTREDNDDRKNFEWAGTFVPHEIIQHEDGSLGVKTPDTLWDAFAERQPIDDCTLTVDGREERIIATVKPSNDPSSDPSANPSNASPSDDGRLFSLEADVTFAAGTRNFGIRFYENAVTKESYQFHFPVAENRFISEKNPNYIWFSFMNIGLERPIALNAGDTYHLRLIVDDTVATLYVNDVALNTRVCEHHGDAIGFYVTDGSATLSNVSLAVGLR</sequence>
<evidence type="ECO:0000259" key="7">
    <source>
        <dbReference type="Pfam" id="PF00251"/>
    </source>
</evidence>
<dbReference type="SMART" id="SM00640">
    <property type="entry name" value="Glyco_32"/>
    <property type="match status" value="1"/>
</dbReference>
<evidence type="ECO:0000313" key="10">
    <source>
        <dbReference type="Proteomes" id="UP000710815"/>
    </source>
</evidence>
<dbReference type="SUPFAM" id="SSF49899">
    <property type="entry name" value="Concanavalin A-like lectins/glucanases"/>
    <property type="match status" value="1"/>
</dbReference>
<dbReference type="PANTHER" id="PTHR43101">
    <property type="entry name" value="BETA-FRUCTOSIDASE"/>
    <property type="match status" value="1"/>
</dbReference>
<feature type="compositionally biased region" description="Low complexity" evidence="6">
    <location>
        <begin position="335"/>
        <end position="353"/>
    </location>
</feature>
<reference evidence="9 10" key="2">
    <citation type="journal article" date="2021" name="Syst. Appl. Microbiol.">
        <title>Phylogenetic classification of ten novel species belonging to the genus Bifidobacterium comprising B. phasiani sp. nov., B. pongonis sp. nov., B. saguinibicoloris sp. nov., B. colobi sp. nov., B. simiiventris sp. nov., B. santillanense sp. nov., B. miconis sp. nov., B. amazonense sp. nov., B. pluvialisilvae sp. nov., and B. miconisargentati sp. nov.</title>
        <authorList>
            <person name="Lugli G.A."/>
            <person name="Calvete-Torre I."/>
            <person name="Alessandri G."/>
            <person name="Milani C."/>
            <person name="Turroni F."/>
            <person name="Laiolo P."/>
            <person name="Ossiprandi M.C."/>
            <person name="Margolles A."/>
            <person name="Ruiz L."/>
            <person name="Ventura M."/>
        </authorList>
    </citation>
    <scope>NUCLEOTIDE SEQUENCE [LARGE SCALE GENOMIC DNA]</scope>
    <source>
        <strain evidence="9 10">MA1</strain>
    </source>
</reference>
<evidence type="ECO:0000256" key="1">
    <source>
        <dbReference type="ARBA" id="ARBA00009902"/>
    </source>
</evidence>
<protein>
    <recommendedName>
        <fullName evidence="2">beta-fructofuranosidase</fullName>
        <ecNumber evidence="2">3.2.1.26</ecNumber>
    </recommendedName>
</protein>
<accession>A0ABS9VV50</accession>
<name>A0ABS9VV50_9BIFI</name>
<gene>
    <name evidence="9" type="ORF">JS533_006660</name>
</gene>
<keyword evidence="4 5" id="KW-0326">Glycosidase</keyword>
<dbReference type="EMBL" id="JAFEJT020000022">
    <property type="protein sequence ID" value="MCH9275953.1"/>
    <property type="molecule type" value="Genomic_DNA"/>
</dbReference>
<keyword evidence="10" id="KW-1185">Reference proteome</keyword>
<dbReference type="InterPro" id="IPR001362">
    <property type="entry name" value="Glyco_hydro_32"/>
</dbReference>
<proteinExistence type="inferred from homology"/>
<evidence type="ECO:0000256" key="4">
    <source>
        <dbReference type="ARBA" id="ARBA00023295"/>
    </source>
</evidence>
<dbReference type="PANTHER" id="PTHR43101:SF1">
    <property type="entry name" value="BETA-FRUCTOSIDASE"/>
    <property type="match status" value="1"/>
</dbReference>
<organism evidence="9 10">
    <name type="scientific">Bifidobacterium amazonense</name>
    <dbReference type="NCBI Taxonomy" id="2809027"/>
    <lineage>
        <taxon>Bacteria</taxon>
        <taxon>Bacillati</taxon>
        <taxon>Actinomycetota</taxon>
        <taxon>Actinomycetes</taxon>
        <taxon>Bifidobacteriales</taxon>
        <taxon>Bifidobacteriaceae</taxon>
        <taxon>Bifidobacterium</taxon>
    </lineage>
</organism>
<feature type="domain" description="Glycosyl hydrolase family 32 C-terminal" evidence="8">
    <location>
        <begin position="347"/>
        <end position="476"/>
    </location>
</feature>